<dbReference type="InterPro" id="IPR003690">
    <property type="entry name" value="MTERF"/>
</dbReference>
<accession>A0AAP0GAA5</accession>
<dbReference type="GO" id="GO:0003676">
    <property type="term" value="F:nucleic acid binding"/>
    <property type="evidence" value="ECO:0007669"/>
    <property type="project" value="InterPro"/>
</dbReference>
<evidence type="ECO:0000256" key="1">
    <source>
        <dbReference type="ARBA" id="ARBA00007692"/>
    </source>
</evidence>
<evidence type="ECO:0000313" key="6">
    <source>
        <dbReference type="Proteomes" id="UP001418222"/>
    </source>
</evidence>
<keyword evidence="2" id="KW-0805">Transcription regulation</keyword>
<dbReference type="InterPro" id="IPR038538">
    <property type="entry name" value="MTERF_sf"/>
</dbReference>
<protein>
    <submittedName>
        <fullName evidence="5">Uncharacterized protein</fullName>
    </submittedName>
</protein>
<comment type="caution">
    <text evidence="5">The sequence shown here is derived from an EMBL/GenBank/DDBJ whole genome shotgun (WGS) entry which is preliminary data.</text>
</comment>
<evidence type="ECO:0000313" key="5">
    <source>
        <dbReference type="EMBL" id="KAK8948361.1"/>
    </source>
</evidence>
<reference evidence="5 6" key="1">
    <citation type="journal article" date="2022" name="Nat. Plants">
        <title>Genomes of leafy and leafless Platanthera orchids illuminate the evolution of mycoheterotrophy.</title>
        <authorList>
            <person name="Li M.H."/>
            <person name="Liu K.W."/>
            <person name="Li Z."/>
            <person name="Lu H.C."/>
            <person name="Ye Q.L."/>
            <person name="Zhang D."/>
            <person name="Wang J.Y."/>
            <person name="Li Y.F."/>
            <person name="Zhong Z.M."/>
            <person name="Liu X."/>
            <person name="Yu X."/>
            <person name="Liu D.K."/>
            <person name="Tu X.D."/>
            <person name="Liu B."/>
            <person name="Hao Y."/>
            <person name="Liao X.Y."/>
            <person name="Jiang Y.T."/>
            <person name="Sun W.H."/>
            <person name="Chen J."/>
            <person name="Chen Y.Q."/>
            <person name="Ai Y."/>
            <person name="Zhai J.W."/>
            <person name="Wu S.S."/>
            <person name="Zhou Z."/>
            <person name="Hsiao Y.Y."/>
            <person name="Wu W.L."/>
            <person name="Chen Y.Y."/>
            <person name="Lin Y.F."/>
            <person name="Hsu J.L."/>
            <person name="Li C.Y."/>
            <person name="Wang Z.W."/>
            <person name="Zhao X."/>
            <person name="Zhong W.Y."/>
            <person name="Ma X.K."/>
            <person name="Ma L."/>
            <person name="Huang J."/>
            <person name="Chen G.Z."/>
            <person name="Huang M.Z."/>
            <person name="Huang L."/>
            <person name="Peng D.H."/>
            <person name="Luo Y.B."/>
            <person name="Zou S.Q."/>
            <person name="Chen S.P."/>
            <person name="Lan S."/>
            <person name="Tsai W.C."/>
            <person name="Van de Peer Y."/>
            <person name="Liu Z.J."/>
        </authorList>
    </citation>
    <scope>NUCLEOTIDE SEQUENCE [LARGE SCALE GENOMIC DNA]</scope>
    <source>
        <strain evidence="5">Lor287</strain>
    </source>
</reference>
<dbReference type="Gene3D" id="1.25.70.10">
    <property type="entry name" value="Transcription termination factor 3, mitochondrial"/>
    <property type="match status" value="1"/>
</dbReference>
<evidence type="ECO:0000256" key="2">
    <source>
        <dbReference type="ARBA" id="ARBA00022472"/>
    </source>
</evidence>
<keyword evidence="3" id="KW-0809">Transit peptide</keyword>
<evidence type="ECO:0000256" key="3">
    <source>
        <dbReference type="ARBA" id="ARBA00022946"/>
    </source>
</evidence>
<organism evidence="5 6">
    <name type="scientific">Platanthera zijinensis</name>
    <dbReference type="NCBI Taxonomy" id="2320716"/>
    <lineage>
        <taxon>Eukaryota</taxon>
        <taxon>Viridiplantae</taxon>
        <taxon>Streptophyta</taxon>
        <taxon>Embryophyta</taxon>
        <taxon>Tracheophyta</taxon>
        <taxon>Spermatophyta</taxon>
        <taxon>Magnoliopsida</taxon>
        <taxon>Liliopsida</taxon>
        <taxon>Asparagales</taxon>
        <taxon>Orchidaceae</taxon>
        <taxon>Orchidoideae</taxon>
        <taxon>Orchideae</taxon>
        <taxon>Orchidinae</taxon>
        <taxon>Platanthera</taxon>
    </lineage>
</organism>
<gene>
    <name evidence="5" type="ORF">KSP39_PZI006167</name>
</gene>
<comment type="similarity">
    <text evidence="1">Belongs to the mTERF family.</text>
</comment>
<sequence length="296" mass="33177">MSTSVSYLIGIGVLRRELGGILTRYPEILGMRAGRVIKPYVEYLGSLRFPKIVVATLVEKKPPYTRFSLEEQVMPNIAALMSFGVKDESMASIITQFLERLGMELELLLSQRNLFESNMLADRDEFCKIVEKMSRAIGALLNSSYEQHLNHTRAATVTPEPHPSYKRVKSSPQGAASLEKRSAWTPDASIPEGSIEPAPSRVDKIYQVATVARFSPLLFPPLFRLLAGRRPEIVLQGRPRLFPRLYTPLLLSTVEKRSTLLAVLATLLETTSTTRLFCREVQLTAGLPAPRFCRKT</sequence>
<evidence type="ECO:0000256" key="4">
    <source>
        <dbReference type="SAM" id="MobiDB-lite"/>
    </source>
</evidence>
<proteinExistence type="inferred from homology"/>
<keyword evidence="6" id="KW-1185">Reference proteome</keyword>
<dbReference type="AlphaFoldDB" id="A0AAP0GAA5"/>
<keyword evidence="2" id="KW-0806">Transcription termination</keyword>
<feature type="region of interest" description="Disordered" evidence="4">
    <location>
        <begin position="155"/>
        <end position="182"/>
    </location>
</feature>
<dbReference type="GO" id="GO:0006353">
    <property type="term" value="P:DNA-templated transcription termination"/>
    <property type="evidence" value="ECO:0007669"/>
    <property type="project" value="UniProtKB-KW"/>
</dbReference>
<name>A0AAP0GAA5_9ASPA</name>
<keyword evidence="2" id="KW-0804">Transcription</keyword>
<dbReference type="EMBL" id="JBBWWQ010000004">
    <property type="protein sequence ID" value="KAK8948361.1"/>
    <property type="molecule type" value="Genomic_DNA"/>
</dbReference>
<dbReference type="Proteomes" id="UP001418222">
    <property type="component" value="Unassembled WGS sequence"/>
</dbReference>
<dbReference type="SMART" id="SM00733">
    <property type="entry name" value="Mterf"/>
    <property type="match status" value="2"/>
</dbReference>
<dbReference type="Pfam" id="PF02536">
    <property type="entry name" value="mTERF"/>
    <property type="match status" value="1"/>
</dbReference>